<keyword evidence="1" id="KW-1133">Transmembrane helix</keyword>
<dbReference type="EMBL" id="JAAYYV010000139">
    <property type="protein sequence ID" value="NLF53831.1"/>
    <property type="molecule type" value="Genomic_DNA"/>
</dbReference>
<reference evidence="2 3" key="1">
    <citation type="journal article" date="2020" name="Biotechnol. Biofuels">
        <title>New insights from the biogas microbiome by comprehensive genome-resolved metagenomics of nearly 1600 species originating from multiple anaerobic digesters.</title>
        <authorList>
            <person name="Campanaro S."/>
            <person name="Treu L."/>
            <person name="Rodriguez-R L.M."/>
            <person name="Kovalovszki A."/>
            <person name="Ziels R.M."/>
            <person name="Maus I."/>
            <person name="Zhu X."/>
            <person name="Kougias P.G."/>
            <person name="Basile A."/>
            <person name="Luo G."/>
            <person name="Schluter A."/>
            <person name="Konstantinidis K.T."/>
            <person name="Angelidaki I."/>
        </authorList>
    </citation>
    <scope>NUCLEOTIDE SEQUENCE [LARGE SCALE GENOMIC DNA]</scope>
    <source>
        <strain evidence="2">AS06rmzACSIP_256</strain>
    </source>
</reference>
<evidence type="ECO:0000256" key="1">
    <source>
        <dbReference type="SAM" id="Phobius"/>
    </source>
</evidence>
<evidence type="ECO:0000313" key="2">
    <source>
        <dbReference type="EMBL" id="NLF53831.1"/>
    </source>
</evidence>
<accession>A0A7X7R7S1</accession>
<sequence length="72" mass="7541">MSSSPAPARWLPFVVLGVGLVAISFGAIFARVAQAEGVSSLAVATWRLGFAALIITPVALLQARHELARLRA</sequence>
<dbReference type="Proteomes" id="UP000536534">
    <property type="component" value="Unassembled WGS sequence"/>
</dbReference>
<feature type="transmembrane region" description="Helical" evidence="1">
    <location>
        <begin position="45"/>
        <end position="63"/>
    </location>
</feature>
<keyword evidence="1" id="KW-0472">Membrane</keyword>
<dbReference type="AlphaFoldDB" id="A0A7X7R7S1"/>
<name>A0A7X7R7S1_9RHOO</name>
<comment type="caution">
    <text evidence="2">The sequence shown here is derived from an EMBL/GenBank/DDBJ whole genome shotgun (WGS) entry which is preliminary data.</text>
</comment>
<feature type="non-terminal residue" evidence="2">
    <location>
        <position position="72"/>
    </location>
</feature>
<proteinExistence type="predicted"/>
<keyword evidence="1" id="KW-0812">Transmembrane</keyword>
<protein>
    <submittedName>
        <fullName evidence="2">EamA/RhaT family transporter</fullName>
    </submittedName>
</protein>
<organism evidence="2 3">
    <name type="scientific">Thauera phenolivorans</name>
    <dbReference type="NCBI Taxonomy" id="1792543"/>
    <lineage>
        <taxon>Bacteria</taxon>
        <taxon>Pseudomonadati</taxon>
        <taxon>Pseudomonadota</taxon>
        <taxon>Betaproteobacteria</taxon>
        <taxon>Rhodocyclales</taxon>
        <taxon>Zoogloeaceae</taxon>
        <taxon>Thauera</taxon>
    </lineage>
</organism>
<evidence type="ECO:0000313" key="3">
    <source>
        <dbReference type="Proteomes" id="UP000536534"/>
    </source>
</evidence>
<gene>
    <name evidence="2" type="ORF">GX576_05435</name>
</gene>